<name>A0AC34FQT4_9BILA</name>
<organism evidence="1 2">
    <name type="scientific">Panagrolaimus sp. ES5</name>
    <dbReference type="NCBI Taxonomy" id="591445"/>
    <lineage>
        <taxon>Eukaryota</taxon>
        <taxon>Metazoa</taxon>
        <taxon>Ecdysozoa</taxon>
        <taxon>Nematoda</taxon>
        <taxon>Chromadorea</taxon>
        <taxon>Rhabditida</taxon>
        <taxon>Tylenchina</taxon>
        <taxon>Panagrolaimomorpha</taxon>
        <taxon>Panagrolaimoidea</taxon>
        <taxon>Panagrolaimidae</taxon>
        <taxon>Panagrolaimus</taxon>
    </lineage>
</organism>
<evidence type="ECO:0000313" key="1">
    <source>
        <dbReference type="Proteomes" id="UP000887579"/>
    </source>
</evidence>
<dbReference type="WBParaSite" id="ES5_v2.g19190.t1">
    <property type="protein sequence ID" value="ES5_v2.g19190.t1"/>
    <property type="gene ID" value="ES5_v2.g19190"/>
</dbReference>
<accession>A0AC34FQT4</accession>
<reference evidence="2" key="1">
    <citation type="submission" date="2022-11" db="UniProtKB">
        <authorList>
            <consortium name="WormBaseParasite"/>
        </authorList>
    </citation>
    <scope>IDENTIFICATION</scope>
</reference>
<dbReference type="Proteomes" id="UP000887579">
    <property type="component" value="Unplaced"/>
</dbReference>
<protein>
    <submittedName>
        <fullName evidence="2">Uncharacterized protein</fullName>
    </submittedName>
</protein>
<sequence length="37" mass="3987">SVVLNDQILDDVVVAVVAVDGDDELIEFDVVVVDDED</sequence>
<proteinExistence type="predicted"/>
<evidence type="ECO:0000313" key="2">
    <source>
        <dbReference type="WBParaSite" id="ES5_v2.g19190.t1"/>
    </source>
</evidence>